<evidence type="ECO:0000259" key="1">
    <source>
        <dbReference type="SMART" id="SM00849"/>
    </source>
</evidence>
<sequence length="249" mass="28273">MIFMRIDLLCSGSKGNSCLIRHKDTQLLIDCGSTKKYLMESFQKVGACVDDTNGVLISHAHSDHVSQLKHFKHLDVYSYCDLKDALDKHDVFPNQKMIINDLSIQFIGLSHDSPHTIGFVVESETEKLVYVTDTGYVPNQIKPYIANADHYIFESNHDVNRLMQTKRPMFLKQRILSDSGHLNNEDSSLNLTSLINMKTKNIVLAHLSEEANTQDLALDTFSDVLLRKDLHPSKVDVRAAKQFEILTIE</sequence>
<keyword evidence="3" id="KW-1185">Reference proteome</keyword>
<dbReference type="SMART" id="SM00849">
    <property type="entry name" value="Lactamase_B"/>
    <property type="match status" value="1"/>
</dbReference>
<protein>
    <submittedName>
        <fullName evidence="2">Metallo-beta-lactamase domain protein</fullName>
    </submittedName>
</protein>
<dbReference type="EMBL" id="ABYT01000057">
    <property type="protein sequence ID" value="EEC90436.1"/>
    <property type="molecule type" value="Genomic_DNA"/>
</dbReference>
<evidence type="ECO:0000313" key="2">
    <source>
        <dbReference type="EMBL" id="EEC90436.1"/>
    </source>
</evidence>
<gene>
    <name evidence="2" type="ORF">EUBIFOR_00979</name>
</gene>
<name>B7C9X5_9FIRM</name>
<dbReference type="InterPro" id="IPR036866">
    <property type="entry name" value="RibonucZ/Hydroxyglut_hydro"/>
</dbReference>
<dbReference type="AlphaFoldDB" id="B7C9X5"/>
<proteinExistence type="predicted"/>
<dbReference type="Gene3D" id="3.60.15.10">
    <property type="entry name" value="Ribonuclease Z/Hydroxyacylglutathione hydrolase-like"/>
    <property type="match status" value="1"/>
</dbReference>
<dbReference type="InterPro" id="IPR052533">
    <property type="entry name" value="WalJ/YycJ-like"/>
</dbReference>
<dbReference type="eggNOG" id="COG1235">
    <property type="taxonomic scope" value="Bacteria"/>
</dbReference>
<dbReference type="SUPFAM" id="SSF56281">
    <property type="entry name" value="Metallo-hydrolase/oxidoreductase"/>
    <property type="match status" value="1"/>
</dbReference>
<dbReference type="PANTHER" id="PTHR47619:SF1">
    <property type="entry name" value="EXODEOXYRIBONUCLEASE WALJ"/>
    <property type="match status" value="1"/>
</dbReference>
<dbReference type="PANTHER" id="PTHR47619">
    <property type="entry name" value="METALLO-HYDROLASE YYCJ-RELATED"/>
    <property type="match status" value="1"/>
</dbReference>
<organism evidence="2 3">
    <name type="scientific">Holdemanella biformis DSM 3989</name>
    <dbReference type="NCBI Taxonomy" id="518637"/>
    <lineage>
        <taxon>Bacteria</taxon>
        <taxon>Bacillati</taxon>
        <taxon>Bacillota</taxon>
        <taxon>Erysipelotrichia</taxon>
        <taxon>Erysipelotrichales</taxon>
        <taxon>Erysipelotrichaceae</taxon>
        <taxon>Holdemanella</taxon>
    </lineage>
</organism>
<dbReference type="HOGENOM" id="CLU_073253_0_0_9"/>
<reference evidence="2 3" key="1">
    <citation type="submission" date="2008-10" db="EMBL/GenBank/DDBJ databases">
        <authorList>
            <person name="Fulton L."/>
            <person name="Clifton S."/>
            <person name="Fulton B."/>
            <person name="Xu J."/>
            <person name="Minx P."/>
            <person name="Pepin K.H."/>
            <person name="Johnson M."/>
            <person name="Bhonagiri V."/>
            <person name="Nash W.E."/>
            <person name="Mardis E.R."/>
            <person name="Wilson R.K."/>
        </authorList>
    </citation>
    <scope>NUCLEOTIDE SEQUENCE [LARGE SCALE GENOMIC DNA]</scope>
    <source>
        <strain evidence="2 3">DSM 3989</strain>
    </source>
</reference>
<dbReference type="STRING" id="518637.EUBIFOR_00979"/>
<evidence type="ECO:0000313" key="3">
    <source>
        <dbReference type="Proteomes" id="UP000004315"/>
    </source>
</evidence>
<reference evidence="2 3" key="2">
    <citation type="submission" date="2008-11" db="EMBL/GenBank/DDBJ databases">
        <title>Draft genome sequence of Eubacterium biforme (DSM 3989).</title>
        <authorList>
            <person name="Sudarsanam P."/>
            <person name="Ley R."/>
            <person name="Guruge J."/>
            <person name="Turnbaugh P.J."/>
            <person name="Mahowald M."/>
            <person name="Liep D."/>
            <person name="Gordon J."/>
        </authorList>
    </citation>
    <scope>NUCLEOTIDE SEQUENCE [LARGE SCALE GENOMIC DNA]</scope>
    <source>
        <strain evidence="2 3">DSM 3989</strain>
    </source>
</reference>
<feature type="domain" description="Metallo-beta-lactamase" evidence="1">
    <location>
        <begin position="14"/>
        <end position="174"/>
    </location>
</feature>
<dbReference type="InterPro" id="IPR001279">
    <property type="entry name" value="Metallo-B-lactamas"/>
</dbReference>
<dbReference type="Proteomes" id="UP000004315">
    <property type="component" value="Unassembled WGS sequence"/>
</dbReference>
<comment type="caution">
    <text evidence="2">The sequence shown here is derived from an EMBL/GenBank/DDBJ whole genome shotgun (WGS) entry which is preliminary data.</text>
</comment>
<accession>B7C9X5</accession>
<dbReference type="Pfam" id="PF12706">
    <property type="entry name" value="Lactamase_B_2"/>
    <property type="match status" value="1"/>
</dbReference>